<accession>F6HT26</accession>
<proteinExistence type="predicted"/>
<name>F6HT26_VITVI</name>
<reference evidence="2" key="1">
    <citation type="journal article" date="2007" name="Nature">
        <title>The grapevine genome sequence suggests ancestral hexaploidization in major angiosperm phyla.</title>
        <authorList>
            <consortium name="The French-Italian Public Consortium for Grapevine Genome Characterization."/>
            <person name="Jaillon O."/>
            <person name="Aury J.-M."/>
            <person name="Noel B."/>
            <person name="Policriti A."/>
            <person name="Clepet C."/>
            <person name="Casagrande A."/>
            <person name="Choisne N."/>
            <person name="Aubourg S."/>
            <person name="Vitulo N."/>
            <person name="Jubin C."/>
            <person name="Vezzi A."/>
            <person name="Legeai F."/>
            <person name="Hugueney P."/>
            <person name="Dasilva C."/>
            <person name="Horner D."/>
            <person name="Mica E."/>
            <person name="Jublot D."/>
            <person name="Poulain J."/>
            <person name="Bruyere C."/>
            <person name="Billault A."/>
            <person name="Segurens B."/>
            <person name="Gouyvenoux M."/>
            <person name="Ugarte E."/>
            <person name="Cattonaro F."/>
            <person name="Anthouard V."/>
            <person name="Vico V."/>
            <person name="Del Fabbro C."/>
            <person name="Alaux M."/>
            <person name="Di Gaspero G."/>
            <person name="Dumas V."/>
            <person name="Felice N."/>
            <person name="Paillard S."/>
            <person name="Juman I."/>
            <person name="Moroldo M."/>
            <person name="Scalabrin S."/>
            <person name="Canaguier A."/>
            <person name="Le Clainche I."/>
            <person name="Malacrida G."/>
            <person name="Durand E."/>
            <person name="Pesole G."/>
            <person name="Laucou V."/>
            <person name="Chatelet P."/>
            <person name="Merdinoglu D."/>
            <person name="Delledonne M."/>
            <person name="Pezzotti M."/>
            <person name="Lecharny A."/>
            <person name="Scarpelli C."/>
            <person name="Artiguenave F."/>
            <person name="Pe M.E."/>
            <person name="Valle G."/>
            <person name="Morgante M."/>
            <person name="Caboche M."/>
            <person name="Adam-Blondon A.-F."/>
            <person name="Weissenbach J."/>
            <person name="Quetier F."/>
            <person name="Wincker P."/>
        </authorList>
    </citation>
    <scope>NUCLEOTIDE SEQUENCE [LARGE SCALE GENOMIC DNA]</scope>
    <source>
        <strain evidence="2">cv. Pinot noir / PN40024</strain>
    </source>
</reference>
<dbReference type="AlphaFoldDB" id="F6HT26"/>
<dbReference type="InParanoid" id="F6HT26"/>
<evidence type="ECO:0000313" key="1">
    <source>
        <dbReference type="EMBL" id="CCB57836.1"/>
    </source>
</evidence>
<organism evidence="1 2">
    <name type="scientific">Vitis vinifera</name>
    <name type="common">Grape</name>
    <dbReference type="NCBI Taxonomy" id="29760"/>
    <lineage>
        <taxon>Eukaryota</taxon>
        <taxon>Viridiplantae</taxon>
        <taxon>Streptophyta</taxon>
        <taxon>Embryophyta</taxon>
        <taxon>Tracheophyta</taxon>
        <taxon>Spermatophyta</taxon>
        <taxon>Magnoliopsida</taxon>
        <taxon>eudicotyledons</taxon>
        <taxon>Gunneridae</taxon>
        <taxon>Pentapetalae</taxon>
        <taxon>rosids</taxon>
        <taxon>Vitales</taxon>
        <taxon>Vitaceae</taxon>
        <taxon>Viteae</taxon>
        <taxon>Vitis</taxon>
    </lineage>
</organism>
<protein>
    <submittedName>
        <fullName evidence="1">Uncharacterized protein</fullName>
    </submittedName>
</protein>
<evidence type="ECO:0000313" key="2">
    <source>
        <dbReference type="Proteomes" id="UP000009183"/>
    </source>
</evidence>
<dbReference type="HOGENOM" id="CLU_3352115_0_0_1"/>
<dbReference type="PaxDb" id="29760-VIT_02s0012g02490.t01"/>
<keyword evidence="2" id="KW-1185">Reference proteome</keyword>
<dbReference type="Proteomes" id="UP000009183">
    <property type="component" value="Chromosome 2"/>
</dbReference>
<dbReference type="STRING" id="29760.F6HT26"/>
<sequence length="37" mass="4264">MSPQKENFCRDEVIEVTKGNNTLVLLSKKKLIFKSPK</sequence>
<gene>
    <name evidence="1" type="ordered locus">VIT_02s0012g02490</name>
</gene>
<dbReference type="EMBL" id="FN596247">
    <property type="protein sequence ID" value="CCB57836.1"/>
    <property type="molecule type" value="Genomic_DNA"/>
</dbReference>